<feature type="transmembrane region" description="Helical" evidence="2">
    <location>
        <begin position="178"/>
        <end position="199"/>
    </location>
</feature>
<dbReference type="Proteomes" id="UP000579136">
    <property type="component" value="Unassembled WGS sequence"/>
</dbReference>
<dbReference type="RefSeq" id="WP_183672793.1">
    <property type="nucleotide sequence ID" value="NZ_CBCRYX010000003.1"/>
</dbReference>
<gene>
    <name evidence="3" type="ORF">HNQ45_000224</name>
</gene>
<reference evidence="3 4" key="1">
    <citation type="submission" date="2020-08" db="EMBL/GenBank/DDBJ databases">
        <title>Genomic Encyclopedia of Type Strains, Phase IV (KMG-IV): sequencing the most valuable type-strain genomes for metagenomic binning, comparative biology and taxonomic classification.</title>
        <authorList>
            <person name="Goeker M."/>
        </authorList>
    </citation>
    <scope>NUCLEOTIDE SEQUENCE [LARGE SCALE GENOMIC DNA]</scope>
    <source>
        <strain evidence="3 4">DSM 19163</strain>
    </source>
</reference>
<feature type="transmembrane region" description="Helical" evidence="2">
    <location>
        <begin position="211"/>
        <end position="232"/>
    </location>
</feature>
<evidence type="ECO:0008006" key="5">
    <source>
        <dbReference type="Google" id="ProtNLM"/>
    </source>
</evidence>
<feature type="coiled-coil region" evidence="1">
    <location>
        <begin position="105"/>
        <end position="132"/>
    </location>
</feature>
<keyword evidence="2" id="KW-1133">Transmembrane helix</keyword>
<keyword evidence="2" id="KW-0812">Transmembrane</keyword>
<sequence length="345" mass="39403">MTNQLIGLVTSTGYASKIAQDVQDSLDIENIEFDIKSKQFIEKASNLADIYEAVEEMIDNEKWSKAIIMTDLPLFDNNRTIAVDINNDYNISMISLPAFGPIFISKKLKETIENLVYQMNETENDIDLYKDKTTKESNIKVRKDRKPHERFLLKDNNFFKLFVTMTLLNNPLNMMSSLSSVVAVAFTTGAFGMVFSTMWNLSNSFSVERMILINLVAIISMTTWIMIAHDLWQTTNNKDEKEIIRLYNLTTLSTLTISIITFYIILYLMFLIASIILLPSEFLPSQITVIETDKAGLTVYLRIAWFAASISTFAGAIGAGLESRNKIRESTYGFRHYRAQNTRED</sequence>
<evidence type="ECO:0000256" key="2">
    <source>
        <dbReference type="SAM" id="Phobius"/>
    </source>
</evidence>
<feature type="transmembrane region" description="Helical" evidence="2">
    <location>
        <begin position="252"/>
        <end position="279"/>
    </location>
</feature>
<accession>A0A9Q2CXW0</accession>
<name>A0A9Q2CXW0_9STAP</name>
<keyword evidence="1" id="KW-0175">Coiled coil</keyword>
<evidence type="ECO:0000313" key="3">
    <source>
        <dbReference type="EMBL" id="MBB5175366.1"/>
    </source>
</evidence>
<evidence type="ECO:0000313" key="4">
    <source>
        <dbReference type="Proteomes" id="UP000579136"/>
    </source>
</evidence>
<protein>
    <recommendedName>
        <fullName evidence="5">5,10-methylene-tetrahydrofolate dehydrogenase</fullName>
    </recommendedName>
</protein>
<evidence type="ECO:0000256" key="1">
    <source>
        <dbReference type="SAM" id="Coils"/>
    </source>
</evidence>
<keyword evidence="2" id="KW-0472">Membrane</keyword>
<keyword evidence="4" id="KW-1185">Reference proteome</keyword>
<feature type="transmembrane region" description="Helical" evidence="2">
    <location>
        <begin position="299"/>
        <end position="321"/>
    </location>
</feature>
<organism evidence="3 4">
    <name type="scientific">Nosocomiicoccus ampullae</name>
    <dbReference type="NCBI Taxonomy" id="489910"/>
    <lineage>
        <taxon>Bacteria</taxon>
        <taxon>Bacillati</taxon>
        <taxon>Bacillota</taxon>
        <taxon>Bacilli</taxon>
        <taxon>Bacillales</taxon>
        <taxon>Staphylococcaceae</taxon>
        <taxon>Nosocomiicoccus</taxon>
    </lineage>
</organism>
<comment type="caution">
    <text evidence="3">The sequence shown here is derived from an EMBL/GenBank/DDBJ whole genome shotgun (WGS) entry which is preliminary data.</text>
</comment>
<dbReference type="AlphaFoldDB" id="A0A9Q2CXW0"/>
<dbReference type="EMBL" id="JACHHF010000001">
    <property type="protein sequence ID" value="MBB5175366.1"/>
    <property type="molecule type" value="Genomic_DNA"/>
</dbReference>
<proteinExistence type="predicted"/>